<dbReference type="Pfam" id="PF05699">
    <property type="entry name" value="Dimer_Tnp_hAT"/>
    <property type="match status" value="1"/>
</dbReference>
<proteinExistence type="predicted"/>
<dbReference type="GO" id="GO:0046983">
    <property type="term" value="F:protein dimerization activity"/>
    <property type="evidence" value="ECO:0007669"/>
    <property type="project" value="InterPro"/>
</dbReference>
<dbReference type="Proteomes" id="UP000663823">
    <property type="component" value="Unassembled WGS sequence"/>
</dbReference>
<protein>
    <recommendedName>
        <fullName evidence="1">HAT C-terminal dimerisation domain-containing protein</fullName>
    </recommendedName>
</protein>
<reference evidence="2" key="1">
    <citation type="submission" date="2021-02" db="EMBL/GenBank/DDBJ databases">
        <authorList>
            <person name="Nowell W R."/>
        </authorList>
    </citation>
    <scope>NUCLEOTIDE SEQUENCE</scope>
</reference>
<dbReference type="EMBL" id="CAJOAX010021841">
    <property type="protein sequence ID" value="CAF4203479.1"/>
    <property type="molecule type" value="Genomic_DNA"/>
</dbReference>
<feature type="domain" description="HAT C-terminal dimerisation" evidence="1">
    <location>
        <begin position="80"/>
        <end position="115"/>
    </location>
</feature>
<organism evidence="2 3">
    <name type="scientific">Rotaria sordida</name>
    <dbReference type="NCBI Taxonomy" id="392033"/>
    <lineage>
        <taxon>Eukaryota</taxon>
        <taxon>Metazoa</taxon>
        <taxon>Spiralia</taxon>
        <taxon>Gnathifera</taxon>
        <taxon>Rotifera</taxon>
        <taxon>Eurotatoria</taxon>
        <taxon>Bdelloidea</taxon>
        <taxon>Philodinida</taxon>
        <taxon>Philodinidae</taxon>
        <taxon>Rotaria</taxon>
    </lineage>
</organism>
<comment type="caution">
    <text evidence="2">The sequence shown here is derived from an EMBL/GenBank/DDBJ whole genome shotgun (WGS) entry which is preliminary data.</text>
</comment>
<evidence type="ECO:0000313" key="3">
    <source>
        <dbReference type="Proteomes" id="UP000663823"/>
    </source>
</evidence>
<sequence length="115" mass="12611">MKKEAEQIAQNFGGAQSTNVATSDLSSINLSSTNGKQNNIDTLFSLCGIDPSPILTPSIKRSWSADEEIGYYISSINTEQQVKFSNFWTSHEKRLPIMSSVVRRISIIPASSVPC</sequence>
<gene>
    <name evidence="2" type="ORF">OTI717_LOCUS38665</name>
</gene>
<evidence type="ECO:0000259" key="1">
    <source>
        <dbReference type="Pfam" id="PF05699"/>
    </source>
</evidence>
<accession>A0A820BAM2</accession>
<evidence type="ECO:0000313" key="2">
    <source>
        <dbReference type="EMBL" id="CAF4203479.1"/>
    </source>
</evidence>
<name>A0A820BAM2_9BILA</name>
<dbReference type="InterPro" id="IPR008906">
    <property type="entry name" value="HATC_C_dom"/>
</dbReference>
<dbReference type="AlphaFoldDB" id="A0A820BAM2"/>